<sequence>MSFTTLALCSSSVTCICGPASSASLSSTTSSWMESLITFKVRHSWSCISSCLLSTSLLLRQKAVNKKTVLICTFSVLNQHLKCSCLNTSSHVYILNCRCLMHKINYNEKLHTGTMNHLFA</sequence>
<organism evidence="1 2">
    <name type="scientific">Pangasianodon gigas</name>
    <name type="common">Mekong giant catfish</name>
    <name type="synonym">Pangasius gigas</name>
    <dbReference type="NCBI Taxonomy" id="30993"/>
    <lineage>
        <taxon>Eukaryota</taxon>
        <taxon>Metazoa</taxon>
        <taxon>Chordata</taxon>
        <taxon>Craniata</taxon>
        <taxon>Vertebrata</taxon>
        <taxon>Euteleostomi</taxon>
        <taxon>Actinopterygii</taxon>
        <taxon>Neopterygii</taxon>
        <taxon>Teleostei</taxon>
        <taxon>Ostariophysi</taxon>
        <taxon>Siluriformes</taxon>
        <taxon>Pangasiidae</taxon>
        <taxon>Pangasianodon</taxon>
    </lineage>
</organism>
<accession>A0ACC5WMI4</accession>
<evidence type="ECO:0000313" key="1">
    <source>
        <dbReference type="EMBL" id="MCI4380264.1"/>
    </source>
</evidence>
<name>A0ACC5WMI4_PANGG</name>
<dbReference type="EMBL" id="CM040460">
    <property type="protein sequence ID" value="MCI4380264.1"/>
    <property type="molecule type" value="Genomic_DNA"/>
</dbReference>
<reference evidence="1 2" key="1">
    <citation type="journal article" date="2022" name="bioRxiv">
        <title>An ancient truncated duplication of the anti-Mullerian hormone receptor type 2 gene is a potential conserved master sex determinant in the Pangasiidae catfish family.</title>
        <authorList>
            <person name="Wen M."/>
            <person name="Pan Q."/>
            <person name="Jouanno E."/>
            <person name="Montfort J."/>
            <person name="Zahm M."/>
            <person name="Cabau C."/>
            <person name="Klopp C."/>
            <person name="Iampietro C."/>
            <person name="Roques C."/>
            <person name="Bouchez O."/>
            <person name="Castinel A."/>
            <person name="Donnadieu C."/>
            <person name="Parrinello H."/>
            <person name="Poncet C."/>
            <person name="Belmonte E."/>
            <person name="Gautier V."/>
            <person name="Avarre J.-C."/>
            <person name="Dugue R."/>
            <person name="Gustiano R."/>
            <person name="Ha T.T.T."/>
            <person name="Campet M."/>
            <person name="Sriphairoj K."/>
            <person name="Ribolli J."/>
            <person name="de Almeida F.L."/>
            <person name="Desvignes T."/>
            <person name="Postlethwait J.H."/>
            <person name="Bucao C.F."/>
            <person name="Robinson-Rechavi M."/>
            <person name="Bobe J."/>
            <person name="Herpin A."/>
            <person name="Guiguen Y."/>
        </authorList>
    </citation>
    <scope>NUCLEOTIDE SEQUENCE [LARGE SCALE GENOMIC DNA]</scope>
    <source>
        <strain evidence="1">YG-Dec2019</strain>
    </source>
</reference>
<dbReference type="Proteomes" id="UP000829447">
    <property type="component" value="Linkage Group LG7"/>
</dbReference>
<gene>
    <name evidence="1" type="ORF">PGIGA_G00237770</name>
</gene>
<protein>
    <submittedName>
        <fullName evidence="1">Uncharacterized protein</fullName>
    </submittedName>
</protein>
<proteinExistence type="predicted"/>
<keyword evidence="2" id="KW-1185">Reference proteome</keyword>
<comment type="caution">
    <text evidence="1">The sequence shown here is derived from an EMBL/GenBank/DDBJ whole genome shotgun (WGS) entry which is preliminary data.</text>
</comment>
<evidence type="ECO:0000313" key="2">
    <source>
        <dbReference type="Proteomes" id="UP000829447"/>
    </source>
</evidence>